<dbReference type="GeneID" id="71991796"/>
<organism evidence="1 2">
    <name type="scientific">Passalora fulva</name>
    <name type="common">Tomato leaf mold</name>
    <name type="synonym">Cladosporium fulvum</name>
    <dbReference type="NCBI Taxonomy" id="5499"/>
    <lineage>
        <taxon>Eukaryota</taxon>
        <taxon>Fungi</taxon>
        <taxon>Dikarya</taxon>
        <taxon>Ascomycota</taxon>
        <taxon>Pezizomycotina</taxon>
        <taxon>Dothideomycetes</taxon>
        <taxon>Dothideomycetidae</taxon>
        <taxon>Mycosphaerellales</taxon>
        <taxon>Mycosphaerellaceae</taxon>
        <taxon>Fulvia</taxon>
    </lineage>
</organism>
<evidence type="ECO:0000313" key="2">
    <source>
        <dbReference type="Proteomes" id="UP000756132"/>
    </source>
</evidence>
<gene>
    <name evidence="1" type="ORF">CLAFUR5_11918</name>
</gene>
<dbReference type="EMBL" id="CP090172">
    <property type="protein sequence ID" value="UJO22765.1"/>
    <property type="molecule type" value="Genomic_DNA"/>
</dbReference>
<dbReference type="AlphaFoldDB" id="A0A9Q8UUC9"/>
<reference evidence="1" key="2">
    <citation type="journal article" date="2022" name="Microb. Genom.">
        <title>A chromosome-scale genome assembly of the tomato pathogen Cladosporium fulvum reveals a compartmentalized genome architecture and the presence of a dispensable chromosome.</title>
        <authorList>
            <person name="Zaccaron A.Z."/>
            <person name="Chen L.H."/>
            <person name="Samaras A."/>
            <person name="Stergiopoulos I."/>
        </authorList>
    </citation>
    <scope>NUCLEOTIDE SEQUENCE</scope>
    <source>
        <strain evidence="1">Race5_Kim</strain>
    </source>
</reference>
<dbReference type="KEGG" id="ffu:CLAFUR5_11918"/>
<sequence>MTTAAHGLFKLPAELRNEIYGLVFTSEYRDADAVNLLTATPPPKNLLLTCKAIHSEAGKLYKTCYQSFWSETHFVLFQRSGYSIQKAQMKSLGALDAIGLDHIRDLRVLWHGDTDSFHQLLDFRGGWVLTERRFPRLFYRYKPGGPPSQPMRLRWDIIISEDQLRDECENHGSEVTMYAQLCDQLCY</sequence>
<dbReference type="Proteomes" id="UP000756132">
    <property type="component" value="Chromosome 10"/>
</dbReference>
<evidence type="ECO:0000313" key="1">
    <source>
        <dbReference type="EMBL" id="UJO22765.1"/>
    </source>
</evidence>
<proteinExistence type="predicted"/>
<protein>
    <submittedName>
        <fullName evidence="1">Uncharacterized protein</fullName>
    </submittedName>
</protein>
<dbReference type="OrthoDB" id="3650757at2759"/>
<dbReference type="PANTHER" id="PTHR42085">
    <property type="entry name" value="F-BOX DOMAIN-CONTAINING PROTEIN"/>
    <property type="match status" value="1"/>
</dbReference>
<accession>A0A9Q8UUC9</accession>
<keyword evidence="2" id="KW-1185">Reference proteome</keyword>
<dbReference type="PANTHER" id="PTHR42085:SF2">
    <property type="entry name" value="F-BOX DOMAIN-CONTAINING PROTEIN"/>
    <property type="match status" value="1"/>
</dbReference>
<dbReference type="RefSeq" id="XP_047767131.1">
    <property type="nucleotide sequence ID" value="XM_047911066.1"/>
</dbReference>
<reference evidence="1" key="1">
    <citation type="submission" date="2021-12" db="EMBL/GenBank/DDBJ databases">
        <authorList>
            <person name="Zaccaron A."/>
            <person name="Stergiopoulos I."/>
        </authorList>
    </citation>
    <scope>NUCLEOTIDE SEQUENCE</scope>
    <source>
        <strain evidence="1">Race5_Kim</strain>
    </source>
</reference>
<name>A0A9Q8UUC9_PASFU</name>
<dbReference type="InterPro" id="IPR038883">
    <property type="entry name" value="AN11006-like"/>
</dbReference>